<dbReference type="EMBL" id="KV441478">
    <property type="protein sequence ID" value="OAG20619.1"/>
    <property type="molecule type" value="Genomic_DNA"/>
</dbReference>
<reference evidence="2 3" key="1">
    <citation type="submission" date="2016-05" db="EMBL/GenBank/DDBJ databases">
        <title>Comparative analysis of secretome profiles of manganese(II)-oxidizing ascomycete fungi.</title>
        <authorList>
            <consortium name="DOE Joint Genome Institute"/>
            <person name="Zeiner C.A."/>
            <person name="Purvine S.O."/>
            <person name="Zink E.M."/>
            <person name="Wu S."/>
            <person name="Pasa-Tolic L."/>
            <person name="Chaput D.L."/>
            <person name="Haridas S."/>
            <person name="Grigoriev I.V."/>
            <person name="Santelli C.M."/>
            <person name="Hansel C.M."/>
        </authorList>
    </citation>
    <scope>NUCLEOTIDE SEQUENCE [LARGE SCALE GENOMIC DNA]</scope>
    <source>
        <strain evidence="2 3">SRC1lrK2f</strain>
    </source>
</reference>
<organism evidence="2 3">
    <name type="scientific">Alternaria alternata</name>
    <name type="common">Alternaria rot fungus</name>
    <name type="synonym">Torula alternata</name>
    <dbReference type="NCBI Taxonomy" id="5599"/>
    <lineage>
        <taxon>Eukaryota</taxon>
        <taxon>Fungi</taxon>
        <taxon>Dikarya</taxon>
        <taxon>Ascomycota</taxon>
        <taxon>Pezizomycotina</taxon>
        <taxon>Dothideomycetes</taxon>
        <taxon>Pleosporomycetidae</taxon>
        <taxon>Pleosporales</taxon>
        <taxon>Pleosporineae</taxon>
        <taxon>Pleosporaceae</taxon>
        <taxon>Alternaria</taxon>
        <taxon>Alternaria sect. Alternaria</taxon>
        <taxon>Alternaria alternata complex</taxon>
    </lineage>
</organism>
<dbReference type="KEGG" id="aalt:CC77DRAFT_1061198"/>
<accession>A0A177DPA5</accession>
<keyword evidence="1" id="KW-0732">Signal</keyword>
<protein>
    <recommendedName>
        <fullName evidence="4">Cyanovirin-N domain-containing protein</fullName>
    </recommendedName>
</protein>
<dbReference type="AlphaFoldDB" id="A0A177DPA5"/>
<evidence type="ECO:0008006" key="4">
    <source>
        <dbReference type="Google" id="ProtNLM"/>
    </source>
</evidence>
<dbReference type="SMR" id="A0A177DPA5"/>
<feature type="chain" id="PRO_5008059615" description="Cyanovirin-N domain-containing protein" evidence="1">
    <location>
        <begin position="20"/>
        <end position="129"/>
    </location>
</feature>
<dbReference type="VEuPathDB" id="FungiDB:CC77DRAFT_1061198"/>
<gene>
    <name evidence="2" type="ORF">CC77DRAFT_1061198</name>
</gene>
<feature type="signal peptide" evidence="1">
    <location>
        <begin position="1"/>
        <end position="19"/>
    </location>
</feature>
<evidence type="ECO:0000256" key="1">
    <source>
        <dbReference type="SAM" id="SignalP"/>
    </source>
</evidence>
<sequence length="129" mass="13685">MKFSTSLIILTSAVTGAMAEGCYSGGQAWATDACLNDFKNAIRDLCNNGVLGGYFNNGGYKSACANCRSSGIRVDLGVGWKGQGALSLNNGDCAKELSGLLDRCYRGGEHTNADWYFYADPNTTNNGRC</sequence>
<proteinExistence type="predicted"/>
<evidence type="ECO:0000313" key="3">
    <source>
        <dbReference type="Proteomes" id="UP000077248"/>
    </source>
</evidence>
<name>A0A177DPA5_ALTAL</name>
<dbReference type="RefSeq" id="XP_018386040.1">
    <property type="nucleotide sequence ID" value="XM_018528401.1"/>
</dbReference>
<dbReference type="Proteomes" id="UP000077248">
    <property type="component" value="Unassembled WGS sequence"/>
</dbReference>
<keyword evidence="3" id="KW-1185">Reference proteome</keyword>
<dbReference type="GeneID" id="29113995"/>
<evidence type="ECO:0000313" key="2">
    <source>
        <dbReference type="EMBL" id="OAG20619.1"/>
    </source>
</evidence>